<reference evidence="2 3" key="1">
    <citation type="submission" date="2016-10" db="EMBL/GenBank/DDBJ databases">
        <authorList>
            <person name="de Groot N.N."/>
        </authorList>
    </citation>
    <scope>NUCLEOTIDE SEQUENCE [LARGE SCALE GENOMIC DNA]</scope>
    <source>
        <strain evidence="2 3">OK461</strain>
    </source>
</reference>
<organism evidence="2 3">
    <name type="scientific">Streptomyces mirabilis</name>
    <dbReference type="NCBI Taxonomy" id="68239"/>
    <lineage>
        <taxon>Bacteria</taxon>
        <taxon>Bacillati</taxon>
        <taxon>Actinomycetota</taxon>
        <taxon>Actinomycetes</taxon>
        <taxon>Kitasatosporales</taxon>
        <taxon>Streptomycetaceae</taxon>
        <taxon>Streptomyces</taxon>
    </lineage>
</organism>
<sequence>MPESGNLTAGSTRASECSNRPARAAATAIFAQAKGQAGREARSAVGHPLTRSLRRAAEVVPHPDHGAVRLSGETTSENADRIGEDLREVLPTRPPILEIDLTGVTYRSSDGCKAVFMALLAARHS</sequence>
<feature type="region of interest" description="Disordered" evidence="1">
    <location>
        <begin position="1"/>
        <end position="21"/>
    </location>
</feature>
<dbReference type="EMBL" id="FONR01000013">
    <property type="protein sequence ID" value="SFF90031.1"/>
    <property type="molecule type" value="Genomic_DNA"/>
</dbReference>
<accession>A0A1I2MLM4</accession>
<evidence type="ECO:0000313" key="3">
    <source>
        <dbReference type="Proteomes" id="UP000181942"/>
    </source>
</evidence>
<dbReference type="InterPro" id="IPR036513">
    <property type="entry name" value="STAS_dom_sf"/>
</dbReference>
<dbReference type="Gene3D" id="3.30.750.24">
    <property type="entry name" value="STAS domain"/>
    <property type="match status" value="1"/>
</dbReference>
<dbReference type="AlphaFoldDB" id="A0A1I2MLM4"/>
<feature type="compositionally biased region" description="Polar residues" evidence="1">
    <location>
        <begin position="1"/>
        <end position="18"/>
    </location>
</feature>
<evidence type="ECO:0008006" key="4">
    <source>
        <dbReference type="Google" id="ProtNLM"/>
    </source>
</evidence>
<name>A0A1I2MLM4_9ACTN</name>
<evidence type="ECO:0000313" key="2">
    <source>
        <dbReference type="EMBL" id="SFF90031.1"/>
    </source>
</evidence>
<dbReference type="OrthoDB" id="4228733at2"/>
<gene>
    <name evidence="2" type="ORF">SAMN02787118_113117</name>
</gene>
<dbReference type="RefSeq" id="WP_143138290.1">
    <property type="nucleotide sequence ID" value="NZ_FONR01000013.1"/>
</dbReference>
<dbReference type="SUPFAM" id="SSF52091">
    <property type="entry name" value="SpoIIaa-like"/>
    <property type="match status" value="1"/>
</dbReference>
<proteinExistence type="predicted"/>
<dbReference type="Proteomes" id="UP000181942">
    <property type="component" value="Unassembled WGS sequence"/>
</dbReference>
<protein>
    <recommendedName>
        <fullName evidence="4">STAS domain-containing protein</fullName>
    </recommendedName>
</protein>
<evidence type="ECO:0000256" key="1">
    <source>
        <dbReference type="SAM" id="MobiDB-lite"/>
    </source>
</evidence>